<feature type="signal peptide" evidence="1">
    <location>
        <begin position="1"/>
        <end position="21"/>
    </location>
</feature>
<evidence type="ECO:0000313" key="3">
    <source>
        <dbReference type="Proteomes" id="UP000822476"/>
    </source>
</evidence>
<dbReference type="Proteomes" id="UP000822476">
    <property type="component" value="Unassembled WGS sequence"/>
</dbReference>
<evidence type="ECO:0000313" key="2">
    <source>
        <dbReference type="EMBL" id="KAF7234900.1"/>
    </source>
</evidence>
<protein>
    <submittedName>
        <fullName evidence="2">Uncharacterized protein</fullName>
    </submittedName>
</protein>
<evidence type="ECO:0000256" key="1">
    <source>
        <dbReference type="SAM" id="SignalP"/>
    </source>
</evidence>
<comment type="caution">
    <text evidence="2">The sequence shown here is derived from an EMBL/GenBank/DDBJ whole genome shotgun (WGS) entry which is preliminary data.</text>
</comment>
<gene>
    <name evidence="2" type="ORF">EG68_11659</name>
</gene>
<organism evidence="2 3">
    <name type="scientific">Paragonimus skrjabini miyazakii</name>
    <dbReference type="NCBI Taxonomy" id="59628"/>
    <lineage>
        <taxon>Eukaryota</taxon>
        <taxon>Metazoa</taxon>
        <taxon>Spiralia</taxon>
        <taxon>Lophotrochozoa</taxon>
        <taxon>Platyhelminthes</taxon>
        <taxon>Trematoda</taxon>
        <taxon>Digenea</taxon>
        <taxon>Plagiorchiida</taxon>
        <taxon>Troglotremata</taxon>
        <taxon>Troglotrematidae</taxon>
        <taxon>Paragonimus</taxon>
    </lineage>
</organism>
<name>A0A8S9YE76_9TREM</name>
<dbReference type="EMBL" id="JTDE01008511">
    <property type="protein sequence ID" value="KAF7234900.1"/>
    <property type="molecule type" value="Genomic_DNA"/>
</dbReference>
<feature type="chain" id="PRO_5035764793" evidence="1">
    <location>
        <begin position="22"/>
        <end position="31"/>
    </location>
</feature>
<sequence length="31" mass="3166">MSCKLWLLIALLLLATSTTAAAQVSAGESTT</sequence>
<keyword evidence="3" id="KW-1185">Reference proteome</keyword>
<reference evidence="2" key="1">
    <citation type="submission" date="2019-07" db="EMBL/GenBank/DDBJ databases">
        <title>Annotation for the trematode Paragonimus miyazaki's.</title>
        <authorList>
            <person name="Choi Y.-J."/>
        </authorList>
    </citation>
    <scope>NUCLEOTIDE SEQUENCE</scope>
    <source>
        <strain evidence="2">Japan</strain>
    </source>
</reference>
<accession>A0A8S9YE76</accession>
<proteinExistence type="predicted"/>
<dbReference type="AlphaFoldDB" id="A0A8S9YE76"/>
<keyword evidence="1" id="KW-0732">Signal</keyword>